<proteinExistence type="predicted"/>
<sequence>MSATVLPGYGSFLEELKAKIKSAQIKAALTVNAQMLTLYWDLGKAIVEKSTQAGWGNAVVEQLSKDFTQDFPTLKGFSRTNLYAMRSWYLFYGEQDPIVPQLVGQIPWGHNRLIIDKIKDRTEALFYVQQTIQNGWSRDVLAHQIQTKLFARQGKAISNFTQTLSKPQSDLATQTLKDPYIFDFLSLTDEAHEQELEKALVSHITKFLLELGAGFAFVGQQYHVEVDGDDYYIDLLFYHIKLHCYVDIELKIGEFKPEYAGKLNFYLSALDSQVKSMEDKPSIGMILCRSNQKKVTAEYALRDMNKPIGIAEYRFTEALPENIRTELPTIEALEEELKKLKQDGRA</sequence>
<dbReference type="RefSeq" id="WP_302042663.1">
    <property type="nucleotide sequence ID" value="NZ_JAUKPO010000107.1"/>
</dbReference>
<evidence type="ECO:0000313" key="4">
    <source>
        <dbReference type="Proteomes" id="UP001168528"/>
    </source>
</evidence>
<dbReference type="PANTHER" id="PTHR30547">
    <property type="entry name" value="UNCHARACTERIZED PROTEIN YHCG-RELATED"/>
    <property type="match status" value="1"/>
</dbReference>
<evidence type="ECO:0000259" key="2">
    <source>
        <dbReference type="Pfam" id="PF17761"/>
    </source>
</evidence>
<dbReference type="Gene3D" id="3.40.1350.10">
    <property type="match status" value="1"/>
</dbReference>
<accession>A0ABT8RKG4</accession>
<dbReference type="InterPro" id="IPR011856">
    <property type="entry name" value="tRNA_endonuc-like_dom_sf"/>
</dbReference>
<reference evidence="3" key="1">
    <citation type="submission" date="2023-07" db="EMBL/GenBank/DDBJ databases">
        <title>The genome sequence of Rhodocytophaga aerolata KACC 12507.</title>
        <authorList>
            <person name="Zhang X."/>
        </authorList>
    </citation>
    <scope>NUCLEOTIDE SEQUENCE</scope>
    <source>
        <strain evidence="3">KACC 12507</strain>
    </source>
</reference>
<dbReference type="Proteomes" id="UP001168528">
    <property type="component" value="Unassembled WGS sequence"/>
</dbReference>
<evidence type="ECO:0000313" key="3">
    <source>
        <dbReference type="EMBL" id="MDO1451868.1"/>
    </source>
</evidence>
<dbReference type="InterPro" id="IPR009362">
    <property type="entry name" value="YhcG_C"/>
</dbReference>
<dbReference type="Pfam" id="PF17761">
    <property type="entry name" value="DUF1016_N"/>
    <property type="match status" value="1"/>
</dbReference>
<organism evidence="3 4">
    <name type="scientific">Rhodocytophaga aerolata</name>
    <dbReference type="NCBI Taxonomy" id="455078"/>
    <lineage>
        <taxon>Bacteria</taxon>
        <taxon>Pseudomonadati</taxon>
        <taxon>Bacteroidota</taxon>
        <taxon>Cytophagia</taxon>
        <taxon>Cytophagales</taxon>
        <taxon>Rhodocytophagaceae</taxon>
        <taxon>Rhodocytophaga</taxon>
    </lineage>
</organism>
<protein>
    <submittedName>
        <fullName evidence="3">PDDEXK nuclease domain-containing protein</fullName>
    </submittedName>
</protein>
<feature type="domain" description="YhcG N-terminal" evidence="2">
    <location>
        <begin position="15"/>
        <end position="152"/>
    </location>
</feature>
<feature type="domain" description="YhcG PDDEXK nuclease" evidence="1">
    <location>
        <begin position="174"/>
        <end position="328"/>
    </location>
</feature>
<evidence type="ECO:0000259" key="1">
    <source>
        <dbReference type="Pfam" id="PF06250"/>
    </source>
</evidence>
<name>A0ABT8RKG4_9BACT</name>
<dbReference type="Pfam" id="PF06250">
    <property type="entry name" value="YhcG_C"/>
    <property type="match status" value="1"/>
</dbReference>
<dbReference type="EMBL" id="JAUKPO010000107">
    <property type="protein sequence ID" value="MDO1451868.1"/>
    <property type="molecule type" value="Genomic_DNA"/>
</dbReference>
<dbReference type="PANTHER" id="PTHR30547:SF0">
    <property type="entry name" value="BLR8175 PROTEIN"/>
    <property type="match status" value="1"/>
</dbReference>
<comment type="caution">
    <text evidence="3">The sequence shown here is derived from an EMBL/GenBank/DDBJ whole genome shotgun (WGS) entry which is preliminary data.</text>
</comment>
<keyword evidence="4" id="KW-1185">Reference proteome</keyword>
<dbReference type="InterPro" id="IPR053148">
    <property type="entry name" value="PD-DEXK-like_domain"/>
</dbReference>
<dbReference type="InterPro" id="IPR041527">
    <property type="entry name" value="YhcG_N"/>
</dbReference>
<gene>
    <name evidence="3" type="ORF">Q0590_36705</name>
</gene>